<protein>
    <recommendedName>
        <fullName evidence="4">Hemolysin type calcium-binding protein</fullName>
    </recommendedName>
</protein>
<dbReference type="Proteomes" id="UP000075766">
    <property type="component" value="Unassembled WGS sequence"/>
</dbReference>
<organism evidence="2 3">
    <name type="scientific">Marichromatium gracile</name>
    <name type="common">Chromatium gracile</name>
    <dbReference type="NCBI Taxonomy" id="1048"/>
    <lineage>
        <taxon>Bacteria</taxon>
        <taxon>Pseudomonadati</taxon>
        <taxon>Pseudomonadota</taxon>
        <taxon>Gammaproteobacteria</taxon>
        <taxon>Chromatiales</taxon>
        <taxon>Chromatiaceae</taxon>
        <taxon>Marichromatium</taxon>
    </lineage>
</organism>
<proteinExistence type="predicted"/>
<evidence type="ECO:0000256" key="1">
    <source>
        <dbReference type="ARBA" id="ARBA00022837"/>
    </source>
</evidence>
<keyword evidence="1" id="KW-0106">Calcium</keyword>
<dbReference type="Gene3D" id="2.150.10.10">
    <property type="entry name" value="Serralysin-like metalloprotease, C-terminal"/>
    <property type="match status" value="1"/>
</dbReference>
<comment type="caution">
    <text evidence="2">The sequence shown here is derived from an EMBL/GenBank/DDBJ whole genome shotgun (WGS) entry which is preliminary data.</text>
</comment>
<evidence type="ECO:0008006" key="4">
    <source>
        <dbReference type="Google" id="ProtNLM"/>
    </source>
</evidence>
<dbReference type="SUPFAM" id="SSF51120">
    <property type="entry name" value="beta-Roll"/>
    <property type="match status" value="1"/>
</dbReference>
<dbReference type="EMBL" id="LSYU01000048">
    <property type="protein sequence ID" value="KXX64668.1"/>
    <property type="molecule type" value="Genomic_DNA"/>
</dbReference>
<dbReference type="PRINTS" id="PR00313">
    <property type="entry name" value="CABNDNGRPT"/>
</dbReference>
<name>A0ABR5VKD3_MARGR</name>
<evidence type="ECO:0000313" key="3">
    <source>
        <dbReference type="Proteomes" id="UP000075766"/>
    </source>
</evidence>
<sequence length="819" mass="81626">MALQTFVQEYYLQQNPDVLQAVLQGVFTSAEQHYTLYGEAEGRQPNPYFEPAGYYTQNPDVLAAVQAGAFSSALEHYEMYGATEGRQPGADTFNEATYLADNPDVQAAVDAGTFTSGYQHFVLYGADEGRASGGSEEPVGQTFRLTEGLDTVNGTAASELIDGSLATTHAGRLQTWNNSDQLDGGAGTDTLFAQLGAGTVTAGSFQNIEILDIEASGAAVVDLNAADGSLTTVKSSNSGANAVTVQNIQSAPTSYVLTNTTGNFTASVANTQLSGSEDAAALDLNNVTAGTVTLQSVAAGSGYETLTVNSNGSVANVLTSLTDGNGNSLTTVNIAGTQDLTLPLADATVTTVDASGMSGVLNLTVAAGNTQNMTITGGTGNDVLGMNGTYTSNDTINGGEGTDRLVLTNAEAIAATTTQSNVTNVEGIQLSDGLNGTVSVNNFGANTLRLGADIAATSTVNFAAGTGNLDFQNFDDAAAGGRNLTATIAGTATDDVLNVTAGSTTAGLTFGASNVTINGAETVNLTSQGGANTFGGTFTLTDTAATEALVITGGQNVTFTGAVRADSIDASGMTGNAALTLNGGTGTTATTITGTANADALVGSTAGDIINGGAGADTIVNAVAGTAAAASDVLAGGAGFDTFLLRGDLASSALPAAYSNAAQVTDFTTGTTATTTDILQLTAANADYSGADAFFAGVATAAAGSTSIQTVAQNAAATAIVTGTDMIKLTQEVTTTGLTAQQAFNTAIGTGSVTGLVAGDDIFVSFYDATNSKMVVGVVDATNGTNTAIESGDTVTIVGSIDMTSADYAAFNANNLSIA</sequence>
<gene>
    <name evidence="2" type="ORF">AY586_12730</name>
</gene>
<dbReference type="InterPro" id="IPR011049">
    <property type="entry name" value="Serralysin-like_metalloprot_C"/>
</dbReference>
<accession>A0ABR5VKD3</accession>
<keyword evidence="3" id="KW-1185">Reference proteome</keyword>
<reference evidence="2 3" key="1">
    <citation type="submission" date="2016-02" db="EMBL/GenBank/DDBJ databases">
        <title>Genome sequence of Marichromatium gracile YL-28, a purple sulfur bacterium.</title>
        <authorList>
            <person name="Zhao C."/>
            <person name="Hong X."/>
            <person name="Chen S."/>
            <person name="Yang S."/>
        </authorList>
    </citation>
    <scope>NUCLEOTIDE SEQUENCE [LARGE SCALE GENOMIC DNA]</scope>
    <source>
        <strain evidence="2 3">YL28</strain>
    </source>
</reference>
<dbReference type="Pfam" id="PF00353">
    <property type="entry name" value="HemolysinCabind"/>
    <property type="match status" value="3"/>
</dbReference>
<evidence type="ECO:0000313" key="2">
    <source>
        <dbReference type="EMBL" id="KXX64668.1"/>
    </source>
</evidence>
<dbReference type="InterPro" id="IPR001343">
    <property type="entry name" value="Hemolysn_Ca-bd"/>
</dbReference>
<dbReference type="RefSeq" id="WP_062274947.1">
    <property type="nucleotide sequence ID" value="NZ_LSYU01000048.1"/>
</dbReference>